<dbReference type="EMBL" id="CAJVCH010570207">
    <property type="protein sequence ID" value="CAG7834354.1"/>
    <property type="molecule type" value="Genomic_DNA"/>
</dbReference>
<accession>A0A8J2LJM9</accession>
<organism evidence="2 3">
    <name type="scientific">Allacma fusca</name>
    <dbReference type="NCBI Taxonomy" id="39272"/>
    <lineage>
        <taxon>Eukaryota</taxon>
        <taxon>Metazoa</taxon>
        <taxon>Ecdysozoa</taxon>
        <taxon>Arthropoda</taxon>
        <taxon>Hexapoda</taxon>
        <taxon>Collembola</taxon>
        <taxon>Symphypleona</taxon>
        <taxon>Sminthuridae</taxon>
        <taxon>Allacma</taxon>
    </lineage>
</organism>
<dbReference type="AlphaFoldDB" id="A0A8J2LJM9"/>
<name>A0A8J2LJM9_9HEXA</name>
<feature type="compositionally biased region" description="Polar residues" evidence="1">
    <location>
        <begin position="281"/>
        <end position="297"/>
    </location>
</feature>
<keyword evidence="3" id="KW-1185">Reference proteome</keyword>
<reference evidence="2" key="1">
    <citation type="submission" date="2021-06" db="EMBL/GenBank/DDBJ databases">
        <authorList>
            <person name="Hodson N. C."/>
            <person name="Mongue J. A."/>
            <person name="Jaron S. K."/>
        </authorList>
    </citation>
    <scope>NUCLEOTIDE SEQUENCE</scope>
</reference>
<proteinExistence type="predicted"/>
<dbReference type="Proteomes" id="UP000708208">
    <property type="component" value="Unassembled WGS sequence"/>
</dbReference>
<protein>
    <submittedName>
        <fullName evidence="2">Uncharacterized protein</fullName>
    </submittedName>
</protein>
<comment type="caution">
    <text evidence="2">The sequence shown here is derived from an EMBL/GenBank/DDBJ whole genome shotgun (WGS) entry which is preliminary data.</text>
</comment>
<feature type="compositionally biased region" description="Polar residues" evidence="1">
    <location>
        <begin position="307"/>
        <end position="317"/>
    </location>
</feature>
<evidence type="ECO:0000313" key="3">
    <source>
        <dbReference type="Proteomes" id="UP000708208"/>
    </source>
</evidence>
<evidence type="ECO:0000256" key="1">
    <source>
        <dbReference type="SAM" id="MobiDB-lite"/>
    </source>
</evidence>
<gene>
    <name evidence="2" type="ORF">AFUS01_LOCUS43869</name>
</gene>
<evidence type="ECO:0000313" key="2">
    <source>
        <dbReference type="EMBL" id="CAG7834354.1"/>
    </source>
</evidence>
<feature type="region of interest" description="Disordered" evidence="1">
    <location>
        <begin position="276"/>
        <end position="341"/>
    </location>
</feature>
<sequence>MNGSRMAVHVENECEFRPIFCRDCKIKVPYEEYINHLINIERLPKQVATECSTGFDIEEEDFTQSIGGLGQSWEPTWLHCHNLDFFCHLESVGNFWWIYVIGFAPDDVLQDFLCDILVWNRDKKQEFRFHGPVHSYRKSGEDILTSGQCLITSENSIRSILNEGGIDVVVCIVTTSAYRAPTSRNTGQAIYSPLTLRPNASNTGAPAGHLTQLLSALSTHELENPGSSNTRRSISGETQPETLALENWSSLEEGVNNSGSNGAPIVPFIPIQQAQAPQALPRTSSISQVSQVPTENSGSRHRISRAEQASNRAPTRSRSLDGGRRRRHHRHTNAHAHNNPS</sequence>
<feature type="compositionally biased region" description="Basic residues" evidence="1">
    <location>
        <begin position="324"/>
        <end position="334"/>
    </location>
</feature>